<reference evidence="4 5" key="1">
    <citation type="journal article" date="2014" name="Genome Announc.">
        <title>Complete Genome Sequence of Mycoplasma ovis Strain Michigan, a Hemoplasma of Sheep with Two Distinct 16S rRNA Genes.</title>
        <authorList>
            <person name="Deshuillers P.L."/>
            <person name="Santos A.P."/>
            <person name="do Nascimento N.C."/>
            <person name="Hampel J.A."/>
            <person name="Bergin I.L."/>
            <person name="Dyson M.C."/>
            <person name="Messick J.B."/>
        </authorList>
    </citation>
    <scope>NUCLEOTIDE SEQUENCE [LARGE SCALE GENOMIC DNA]</scope>
    <source>
        <strain evidence="4 5">Michigan</strain>
    </source>
</reference>
<keyword evidence="5" id="KW-1185">Reference proteome</keyword>
<gene>
    <name evidence="4" type="ORF">OVS_04410</name>
</gene>
<dbReference type="RefSeq" id="WP_024071638.1">
    <property type="nucleotide sequence ID" value="NC_023062.1"/>
</dbReference>
<evidence type="ECO:0000256" key="2">
    <source>
        <dbReference type="SAM" id="MobiDB-lite"/>
    </source>
</evidence>
<accession>A0ABM5P2F8</accession>
<dbReference type="InterPro" id="IPR022186">
    <property type="entry name" value="DUF3713"/>
</dbReference>
<evidence type="ECO:0000313" key="5">
    <source>
        <dbReference type="Proteomes" id="UP000018745"/>
    </source>
</evidence>
<sequence length="1112" mass="125925">MSPKWRKRLLWLLLPSFGGPTIGSVVATELNGNFGKINFKQSLKEEIGKFIRRVGGGNGTEGDNFTPVTLVSDLAKDPNSIPLLMRGFATQVAKHIFDGSLFKDKKYEQHKKHFSSHLRVVKAKADGLIKHKRKSKKRVKKNWVSDEEKYLSSLEDFVLGKIDTRSIESYYKLKENIFTPLTKVKVPKDAFSFIGFLMSRWLKEVKAGNFIHYILPYAGSFQKTTSELYEKKFTNIKLPDNPNFYFPDFDPKKLEDWKKIVNGEEGKKEENGKEKELTIKWVSASNTPQTNLVLKYLSEGNGSKNGLNGDQCSKETTKKEELLKLFCIDGNGGTEKSSNSVEFVVCNGKEQAKKQIFWRDERGFNVLLAHSNGKEKEKEEERKENFEKSKSQMVSEFKEYTKKNFSYLLLQYYLFINKNGCKNGKDTIPCCCKEVIESLVKLWKLNRELTELNDNLKIWDIRERNNSFFKVVDYSAGGANYLYKLGTVDANPPEFLKKVSKETKLEKISSDVSEHLKKVGEYFGKKSEGAQNQGKKAETVELKEKEYTGSGEHSSSKYWSFEVTGGGSKDHKECMKKQVAEFLLEKISTMDLLKKTLLLPFSFEKIFDLTQQIATEGQGTESANPLSKLEELLKKDYSGFFNFEDTSKSRKKREAPKAPEAKDKLINMLQKAIKEELSVSQLSNVSDTLLYKLSSETSESSKNGTDNFGAIKHLVTISNLSKQPLKTANTLERSQIRLLVTSLYLLEDSMKEYRELLKNIIKEQLFGGYAFSISWNKFCTQSDEKNPIDPTKELGNGGSSGQNSFWHPITSSTTSPSNGAKEWDAKTLDPRKCIRTPDRYSISTIKKTSNGAGGGGSGSSTTNSAIQLMGYKGSLTRNSQLQLPGDLYEKIISFLLKEGHINWTDITKQIDLIKSNRQLYSVIQQLSKINSSLGEIFKLPDYKNLKEDVDESKKVEMLEWLGLANNKELLKEFIQKNITKTEQVTQVSSSPENGTEGSKDKEAFSGLMWNTTQDQKKFVFSTKDTNEGSAAVYLIQYSANDVQSKENFAKFLKGKLTPDAVIKDIVKKAQDPGLQAKAINHYLMRGNYAGGKVYNLVSDDYYLKNQFSSIIL</sequence>
<evidence type="ECO:0000313" key="4">
    <source>
        <dbReference type="EMBL" id="AHC40609.1"/>
    </source>
</evidence>
<organism evidence="4 5">
    <name type="scientific">Mycoplasma ovis str. Michigan</name>
    <dbReference type="NCBI Taxonomy" id="1415773"/>
    <lineage>
        <taxon>Bacteria</taxon>
        <taxon>Bacillati</taxon>
        <taxon>Mycoplasmatota</taxon>
        <taxon>Mollicutes</taxon>
        <taxon>Mycoplasmataceae</taxon>
        <taxon>Mycoplasma</taxon>
    </lineage>
</organism>
<feature type="region of interest" description="Disordered" evidence="2">
    <location>
        <begin position="784"/>
        <end position="823"/>
    </location>
</feature>
<dbReference type="EMBL" id="CP006935">
    <property type="protein sequence ID" value="AHC40609.1"/>
    <property type="molecule type" value="Genomic_DNA"/>
</dbReference>
<evidence type="ECO:0000256" key="1">
    <source>
        <dbReference type="ARBA" id="ARBA00010828"/>
    </source>
</evidence>
<feature type="signal peptide" evidence="3">
    <location>
        <begin position="1"/>
        <end position="27"/>
    </location>
</feature>
<feature type="chain" id="PRO_5045547126" evidence="3">
    <location>
        <begin position="28"/>
        <end position="1112"/>
    </location>
</feature>
<feature type="compositionally biased region" description="Polar residues" evidence="2">
    <location>
        <begin position="801"/>
        <end position="818"/>
    </location>
</feature>
<keyword evidence="3" id="KW-0732">Signal</keyword>
<comment type="similarity">
    <text evidence="1">Belongs to the MG307/MG309/MG338 family.</text>
</comment>
<evidence type="ECO:0000256" key="3">
    <source>
        <dbReference type="SAM" id="SignalP"/>
    </source>
</evidence>
<name>A0ABM5P2F8_9MOLU</name>
<dbReference type="Pfam" id="PF12506">
    <property type="entry name" value="DUF3713"/>
    <property type="match status" value="1"/>
</dbReference>
<protein>
    <submittedName>
        <fullName evidence="4">Uncharacterized protein</fullName>
    </submittedName>
</protein>
<dbReference type="Proteomes" id="UP000018745">
    <property type="component" value="Chromosome"/>
</dbReference>
<proteinExistence type="inferred from homology"/>